<evidence type="ECO:0000256" key="1">
    <source>
        <dbReference type="SAM" id="MobiDB-lite"/>
    </source>
</evidence>
<accession>A0A2U1CFL2</accession>
<feature type="chain" id="PRO_5039651622" evidence="2">
    <location>
        <begin position="26"/>
        <end position="195"/>
    </location>
</feature>
<protein>
    <submittedName>
        <fullName evidence="3">Uncharacterized protein</fullName>
    </submittedName>
</protein>
<comment type="caution">
    <text evidence="3">The sequence shown here is derived from an EMBL/GenBank/DDBJ whole genome shotgun (WGS) entry which is preliminary data.</text>
</comment>
<feature type="compositionally biased region" description="Basic and acidic residues" evidence="1">
    <location>
        <begin position="94"/>
        <end position="103"/>
    </location>
</feature>
<feature type="compositionally biased region" description="Polar residues" evidence="1">
    <location>
        <begin position="34"/>
        <end position="62"/>
    </location>
</feature>
<feature type="compositionally biased region" description="Low complexity" evidence="1">
    <location>
        <begin position="132"/>
        <end position="150"/>
    </location>
</feature>
<sequence length="195" mass="20160">MTDKTKRIVLIAVCCLLCVAAAVGIAVRFGGNADISSGVVSDDPTQSGDPSVDIDNNGQTDLDVQVETPDASETDPAQGADSSGLEQTIQADPVKPESPEKPEAPAGTTTLPDDHDGADVPEEERKTEDEAPPTYEETPTVTPTETEPAAGSTNSSGQVYVPGFGYVENSGENTGVQDNNMYENGNKIGEMGGGD</sequence>
<dbReference type="InterPro" id="IPR046680">
    <property type="entry name" value="DUF6550"/>
</dbReference>
<feature type="compositionally biased region" description="Polar residues" evidence="1">
    <location>
        <begin position="80"/>
        <end position="90"/>
    </location>
</feature>
<dbReference type="RefSeq" id="WP_116721449.1">
    <property type="nucleotide sequence ID" value="NZ_CP011524.1"/>
</dbReference>
<gene>
    <name evidence="3" type="ORF">C7373_101208</name>
</gene>
<keyword evidence="2" id="KW-0732">Signal</keyword>
<feature type="signal peptide" evidence="2">
    <location>
        <begin position="1"/>
        <end position="25"/>
    </location>
</feature>
<dbReference type="AlphaFoldDB" id="A0A2U1CFL2"/>
<organism evidence="3 4">
    <name type="scientific">Intestinimonas butyriciproducens</name>
    <dbReference type="NCBI Taxonomy" id="1297617"/>
    <lineage>
        <taxon>Bacteria</taxon>
        <taxon>Bacillati</taxon>
        <taxon>Bacillota</taxon>
        <taxon>Clostridia</taxon>
        <taxon>Eubacteriales</taxon>
        <taxon>Intestinimonas</taxon>
    </lineage>
</organism>
<evidence type="ECO:0000313" key="4">
    <source>
        <dbReference type="Proteomes" id="UP000245778"/>
    </source>
</evidence>
<dbReference type="Pfam" id="PF20187">
    <property type="entry name" value="DUF6550"/>
    <property type="match status" value="1"/>
</dbReference>
<reference evidence="3 4" key="1">
    <citation type="submission" date="2018-04" db="EMBL/GenBank/DDBJ databases">
        <title>Genomic Encyclopedia of Type Strains, Phase IV (KMG-IV): sequencing the most valuable type-strain genomes for metagenomic binning, comparative biology and taxonomic classification.</title>
        <authorList>
            <person name="Goeker M."/>
        </authorList>
    </citation>
    <scope>NUCLEOTIDE SEQUENCE [LARGE SCALE GENOMIC DNA]</scope>
    <source>
        <strain evidence="3 4">DSM 26588</strain>
    </source>
</reference>
<dbReference type="OrthoDB" id="2666372at2"/>
<name>A0A2U1CFL2_9FIRM</name>
<feature type="region of interest" description="Disordered" evidence="1">
    <location>
        <begin position="33"/>
        <end position="195"/>
    </location>
</feature>
<proteinExistence type="predicted"/>
<evidence type="ECO:0000256" key="2">
    <source>
        <dbReference type="SAM" id="SignalP"/>
    </source>
</evidence>
<feature type="compositionally biased region" description="Basic and acidic residues" evidence="1">
    <location>
        <begin position="112"/>
        <end position="129"/>
    </location>
</feature>
<feature type="compositionally biased region" description="Polar residues" evidence="1">
    <location>
        <begin position="170"/>
        <end position="183"/>
    </location>
</feature>
<dbReference type="GeneID" id="93228058"/>
<evidence type="ECO:0000313" key="3">
    <source>
        <dbReference type="EMBL" id="PVY59694.1"/>
    </source>
</evidence>
<dbReference type="Proteomes" id="UP000245778">
    <property type="component" value="Unassembled WGS sequence"/>
</dbReference>
<dbReference type="EMBL" id="QEKK01000001">
    <property type="protein sequence ID" value="PVY59694.1"/>
    <property type="molecule type" value="Genomic_DNA"/>
</dbReference>